<evidence type="ECO:0000313" key="1">
    <source>
        <dbReference type="EMBL" id="QEL17796.1"/>
    </source>
</evidence>
<organism evidence="1 2">
    <name type="scientific">Limnoglobus roseus</name>
    <dbReference type="NCBI Taxonomy" id="2598579"/>
    <lineage>
        <taxon>Bacteria</taxon>
        <taxon>Pseudomonadati</taxon>
        <taxon>Planctomycetota</taxon>
        <taxon>Planctomycetia</taxon>
        <taxon>Gemmatales</taxon>
        <taxon>Gemmataceae</taxon>
        <taxon>Limnoglobus</taxon>
    </lineage>
</organism>
<sequence length="321" mass="36443">MKPFFEDYCEDNESLVKYRDLLAIGSEFLEEIVRFGNEVIHVCIKKAQGDTRRVHFTLLGLARHQLAYMDSANILLGKGCVEACLPLLRSMLESHLGIAHIVQDKHEDRALAYELVRIKRRLKELRMADKTHTDGKQLEAELASDALVAGILDKMPKDLSARAAVVEAKLADPKFAPILAEWERLKRPAGKSKQKDPEWFSLFGGGNSIRDLAKNLGSISLYAFIYKELSNSTHAATALDSFTEVGGDITQIRQLRHPGGYHKLFRGVFMIFLISFDKLLEFYDKQQQGTFRHHMTASVVPRFHIIFGHMKKHLPAWLSVE</sequence>
<name>A0A5C1AIG3_9BACT</name>
<reference evidence="2" key="1">
    <citation type="submission" date="2019-08" db="EMBL/GenBank/DDBJ databases">
        <title>Limnoglobus roseus gen. nov., sp. nov., a novel freshwater planctomycete with a giant genome from the family Gemmataceae.</title>
        <authorList>
            <person name="Kulichevskaya I.S."/>
            <person name="Naumoff D.G."/>
            <person name="Miroshnikov K."/>
            <person name="Ivanova A."/>
            <person name="Philippov D.A."/>
            <person name="Hakobyan A."/>
            <person name="Rijpstra I.C."/>
            <person name="Sinninghe Damste J.S."/>
            <person name="Liesack W."/>
            <person name="Dedysh S.N."/>
        </authorList>
    </citation>
    <scope>NUCLEOTIDE SEQUENCE [LARGE SCALE GENOMIC DNA]</scope>
    <source>
        <strain evidence="2">PX52</strain>
    </source>
</reference>
<accession>A0A5C1AIG3</accession>
<proteinExistence type="predicted"/>
<gene>
    <name evidence="1" type="ORF">PX52LOC_04804</name>
</gene>
<dbReference type="InterPro" id="IPR043733">
    <property type="entry name" value="DUF5677"/>
</dbReference>
<dbReference type="EMBL" id="CP042425">
    <property type="protein sequence ID" value="QEL17796.1"/>
    <property type="molecule type" value="Genomic_DNA"/>
</dbReference>
<protein>
    <submittedName>
        <fullName evidence="1">Uncharacterized protein</fullName>
    </submittedName>
</protein>
<evidence type="ECO:0000313" key="2">
    <source>
        <dbReference type="Proteomes" id="UP000324974"/>
    </source>
</evidence>
<dbReference type="RefSeq" id="WP_149112362.1">
    <property type="nucleotide sequence ID" value="NZ_CP042425.1"/>
</dbReference>
<dbReference type="Proteomes" id="UP000324974">
    <property type="component" value="Chromosome"/>
</dbReference>
<dbReference type="OrthoDB" id="956451at2"/>
<dbReference type="AlphaFoldDB" id="A0A5C1AIG3"/>
<dbReference type="KEGG" id="lrs:PX52LOC_04804"/>
<keyword evidence="2" id="KW-1185">Reference proteome</keyword>
<dbReference type="Pfam" id="PF18928">
    <property type="entry name" value="DUF5677"/>
    <property type="match status" value="1"/>
</dbReference>